<evidence type="ECO:0000313" key="19">
    <source>
        <dbReference type="EMBL" id="KAF5868498.1"/>
    </source>
</evidence>
<comment type="catalytic activity">
    <reaction evidence="14">
        <text>2 nitric oxide + NADH + 2 O2 = 2 nitrate + NAD(+) + H(+)</text>
        <dbReference type="Rhea" id="RHEA:19469"/>
        <dbReference type="ChEBI" id="CHEBI:15378"/>
        <dbReference type="ChEBI" id="CHEBI:15379"/>
        <dbReference type="ChEBI" id="CHEBI:16480"/>
        <dbReference type="ChEBI" id="CHEBI:17632"/>
        <dbReference type="ChEBI" id="CHEBI:57540"/>
        <dbReference type="ChEBI" id="CHEBI:57945"/>
        <dbReference type="EC" id="1.14.12.17"/>
    </reaction>
</comment>
<keyword evidence="5" id="KW-0216">Detoxification</keyword>
<dbReference type="PANTHER" id="PTHR43396:SF3">
    <property type="entry name" value="FLAVOHEMOPROTEIN"/>
    <property type="match status" value="1"/>
</dbReference>
<gene>
    <name evidence="19" type="ORF">Bfra_012409</name>
</gene>
<dbReference type="InterPro" id="IPR009050">
    <property type="entry name" value="Globin-like_sf"/>
</dbReference>
<dbReference type="GO" id="GO:0009636">
    <property type="term" value="P:response to toxic substance"/>
    <property type="evidence" value="ECO:0007669"/>
    <property type="project" value="UniProtKB-KW"/>
</dbReference>
<keyword evidence="9" id="KW-0274">FAD</keyword>
<dbReference type="FunFam" id="3.40.50.80:FF:000010">
    <property type="entry name" value="Flavohemoprotein"/>
    <property type="match status" value="1"/>
</dbReference>
<keyword evidence="6" id="KW-0349">Heme</keyword>
<protein>
    <recommendedName>
        <fullName evidence="4">nitric oxide dioxygenase</fullName>
        <ecNumber evidence="4">1.14.12.17</ecNumber>
    </recommendedName>
</protein>
<dbReference type="InterPro" id="IPR001433">
    <property type="entry name" value="OxRdtase_FAD/NAD-bd"/>
</dbReference>
<reference evidence="19 20" key="1">
    <citation type="journal article" date="2020" name="Phytopathology">
        <title>A high-quality genome resource of Botrytis fragariae, a new and rapidly spreading fungal pathogen causing strawberry gray mold in the U.S.A.</title>
        <authorList>
            <person name="Wu Y."/>
            <person name="Saski C.A."/>
            <person name="Schnabel G."/>
            <person name="Xiao S."/>
            <person name="Hu M."/>
        </authorList>
    </citation>
    <scope>NUCLEOTIDE SEQUENCE [LARGE SCALE GENOMIC DNA]</scope>
    <source>
        <strain evidence="19 20">BVB16</strain>
    </source>
</reference>
<evidence type="ECO:0000256" key="1">
    <source>
        <dbReference type="ARBA" id="ARBA00001970"/>
    </source>
</evidence>
<dbReference type="Pfam" id="PF00175">
    <property type="entry name" value="NAD_binding_1"/>
    <property type="match status" value="1"/>
</dbReference>
<evidence type="ECO:0000256" key="14">
    <source>
        <dbReference type="ARBA" id="ARBA00048649"/>
    </source>
</evidence>
<dbReference type="InterPro" id="IPR012292">
    <property type="entry name" value="Globin/Proto"/>
</dbReference>
<evidence type="ECO:0000256" key="2">
    <source>
        <dbReference type="ARBA" id="ARBA00001974"/>
    </source>
</evidence>
<organism evidence="19 20">
    <name type="scientific">Botrytis fragariae</name>
    <dbReference type="NCBI Taxonomy" id="1964551"/>
    <lineage>
        <taxon>Eukaryota</taxon>
        <taxon>Fungi</taxon>
        <taxon>Dikarya</taxon>
        <taxon>Ascomycota</taxon>
        <taxon>Pezizomycotina</taxon>
        <taxon>Leotiomycetes</taxon>
        <taxon>Helotiales</taxon>
        <taxon>Sclerotiniaceae</taxon>
        <taxon>Botrytis</taxon>
    </lineage>
</organism>
<comment type="similarity">
    <text evidence="3">In the C-terminal section; belongs to the flavoprotein pyridine nucleotide cytochrome reductase family.</text>
</comment>
<dbReference type="InterPro" id="IPR000971">
    <property type="entry name" value="Globin"/>
</dbReference>
<dbReference type="GO" id="GO:0071949">
    <property type="term" value="F:FAD binding"/>
    <property type="evidence" value="ECO:0007669"/>
    <property type="project" value="TreeGrafter"/>
</dbReference>
<dbReference type="GeneID" id="59266417"/>
<evidence type="ECO:0000256" key="5">
    <source>
        <dbReference type="ARBA" id="ARBA00022575"/>
    </source>
</evidence>
<dbReference type="FunFam" id="1.10.490.10:FF:000003">
    <property type="entry name" value="Flavohemoprotein"/>
    <property type="match status" value="1"/>
</dbReference>
<comment type="cofactor">
    <cofactor evidence="1">
        <name>heme b</name>
        <dbReference type="ChEBI" id="CHEBI:60344"/>
    </cofactor>
</comment>
<sequence length="412" mass="45782">MSLTPQQIDIIKATVPVVEEYGTAITTTFYKNVLDANPALNNIFNQTNQKNGAQPRALSGALAAYAANIDNLAVLSDAVERICQKHASLFIRPEHYPIVGKYLLEAMGQVLGAALTPEILDAWTAAYNQLAQIMIDREAQLYQEAGEWKEWRYFKIAKKVKESSIITSFYLEPADGKPLPLFKPGQYISVQVHVPDFGYLQSRQYSLSDRPNEKYYRISVKREDAVFLPERNTPVEAGVISNTLHDTKHEGDIVQVSPPQGEFFLDLQKNVDSPVVLISAGVGLTPMVSILNTLVERGSTRSVSYIHAARSKEVDAFHDHVQEIATSQSNIKSWVFVKNLPADDYGHPVKDLVGRMDLSKVKDDALHLDNVSTVYFICGPGGFMNDMSKTLQTFGVSEDRVKLEVFGTGEAQ</sequence>
<dbReference type="InterPro" id="IPR017938">
    <property type="entry name" value="Riboflavin_synthase-like_b-brl"/>
</dbReference>
<dbReference type="Gene3D" id="2.40.30.10">
    <property type="entry name" value="Translation factors"/>
    <property type="match status" value="1"/>
</dbReference>
<dbReference type="NCBIfam" id="NF009805">
    <property type="entry name" value="PRK13289.1"/>
    <property type="match status" value="1"/>
</dbReference>
<dbReference type="SUPFAM" id="SSF46458">
    <property type="entry name" value="Globin-like"/>
    <property type="match status" value="1"/>
</dbReference>
<feature type="domain" description="FAD-binding FR-type" evidence="18">
    <location>
        <begin position="149"/>
        <end position="266"/>
    </location>
</feature>
<dbReference type="InterPro" id="IPR017927">
    <property type="entry name" value="FAD-bd_FR_type"/>
</dbReference>
<keyword evidence="13" id="KW-0520">NAD</keyword>
<dbReference type="Proteomes" id="UP000531561">
    <property type="component" value="Unassembled WGS sequence"/>
</dbReference>
<keyword evidence="12" id="KW-0408">Iron</keyword>
<dbReference type="EMBL" id="JABFCT010000022">
    <property type="protein sequence ID" value="KAF5868498.1"/>
    <property type="molecule type" value="Genomic_DNA"/>
</dbReference>
<comment type="caution">
    <text evidence="19">The sequence shown here is derived from an EMBL/GenBank/DDBJ whole genome shotgun (WGS) entry which is preliminary data.</text>
</comment>
<dbReference type="InterPro" id="IPR039261">
    <property type="entry name" value="FNR_nucleotide-bd"/>
</dbReference>
<dbReference type="FunFam" id="2.40.30.10:FF:000034">
    <property type="entry name" value="Flavohemoprotein"/>
    <property type="match status" value="1"/>
</dbReference>
<dbReference type="GO" id="GO:0071500">
    <property type="term" value="P:cellular response to nitrosative stress"/>
    <property type="evidence" value="ECO:0007669"/>
    <property type="project" value="TreeGrafter"/>
</dbReference>
<comment type="catalytic activity">
    <reaction evidence="15">
        <text>2 nitric oxide + NADPH + 2 O2 = 2 nitrate + NADP(+) + H(+)</text>
        <dbReference type="Rhea" id="RHEA:19465"/>
        <dbReference type="ChEBI" id="CHEBI:15378"/>
        <dbReference type="ChEBI" id="CHEBI:15379"/>
        <dbReference type="ChEBI" id="CHEBI:16480"/>
        <dbReference type="ChEBI" id="CHEBI:17632"/>
        <dbReference type="ChEBI" id="CHEBI:57783"/>
        <dbReference type="ChEBI" id="CHEBI:58349"/>
        <dbReference type="EC" id="1.14.12.17"/>
    </reaction>
</comment>
<dbReference type="RefSeq" id="XP_037187447.1">
    <property type="nucleotide sequence ID" value="XM_037342725.1"/>
</dbReference>
<evidence type="ECO:0000256" key="13">
    <source>
        <dbReference type="ARBA" id="ARBA00023027"/>
    </source>
</evidence>
<dbReference type="GO" id="GO:0046872">
    <property type="term" value="F:metal ion binding"/>
    <property type="evidence" value="ECO:0007669"/>
    <property type="project" value="UniProtKB-KW"/>
</dbReference>
<dbReference type="Gene3D" id="1.10.490.10">
    <property type="entry name" value="Globins"/>
    <property type="match status" value="1"/>
</dbReference>
<evidence type="ECO:0000256" key="4">
    <source>
        <dbReference type="ARBA" id="ARBA00012229"/>
    </source>
</evidence>
<evidence type="ECO:0000256" key="9">
    <source>
        <dbReference type="ARBA" id="ARBA00022827"/>
    </source>
</evidence>
<dbReference type="GO" id="GO:0020037">
    <property type="term" value="F:heme binding"/>
    <property type="evidence" value="ECO:0007669"/>
    <property type="project" value="InterPro"/>
</dbReference>
<dbReference type="PROSITE" id="PS01033">
    <property type="entry name" value="GLOBIN"/>
    <property type="match status" value="1"/>
</dbReference>
<evidence type="ECO:0000256" key="8">
    <source>
        <dbReference type="ARBA" id="ARBA00022723"/>
    </source>
</evidence>
<evidence type="ECO:0000259" key="18">
    <source>
        <dbReference type="PROSITE" id="PS51384"/>
    </source>
</evidence>
<name>A0A8H6AJP9_9HELO</name>
<dbReference type="GO" id="GO:0019825">
    <property type="term" value="F:oxygen binding"/>
    <property type="evidence" value="ECO:0007669"/>
    <property type="project" value="InterPro"/>
</dbReference>
<evidence type="ECO:0000256" key="16">
    <source>
        <dbReference type="ARBA" id="ARBA00056398"/>
    </source>
</evidence>
<evidence type="ECO:0000259" key="17">
    <source>
        <dbReference type="PROSITE" id="PS01033"/>
    </source>
</evidence>
<dbReference type="Gene3D" id="3.40.50.80">
    <property type="entry name" value="Nucleotide-binding domain of ferredoxin-NADP reductase (FNR) module"/>
    <property type="match status" value="1"/>
</dbReference>
<keyword evidence="10" id="KW-0521">NADP</keyword>
<accession>A0A8H6AJP9</accession>
<comment type="cofactor">
    <cofactor evidence="2">
        <name>FAD</name>
        <dbReference type="ChEBI" id="CHEBI:57692"/>
    </cofactor>
</comment>
<feature type="domain" description="Globin" evidence="17">
    <location>
        <begin position="2"/>
        <end position="139"/>
    </location>
</feature>
<dbReference type="GO" id="GO:0046210">
    <property type="term" value="P:nitric oxide catabolic process"/>
    <property type="evidence" value="ECO:0007669"/>
    <property type="project" value="TreeGrafter"/>
</dbReference>
<proteinExistence type="inferred from homology"/>
<evidence type="ECO:0000256" key="10">
    <source>
        <dbReference type="ARBA" id="ARBA00022857"/>
    </source>
</evidence>
<evidence type="ECO:0000256" key="7">
    <source>
        <dbReference type="ARBA" id="ARBA00022630"/>
    </source>
</evidence>
<dbReference type="AlphaFoldDB" id="A0A8H6AJP9"/>
<evidence type="ECO:0000256" key="11">
    <source>
        <dbReference type="ARBA" id="ARBA00023002"/>
    </source>
</evidence>
<keyword evidence="20" id="KW-1185">Reference proteome</keyword>
<evidence type="ECO:0000313" key="20">
    <source>
        <dbReference type="Proteomes" id="UP000531561"/>
    </source>
</evidence>
<evidence type="ECO:0000256" key="3">
    <source>
        <dbReference type="ARBA" id="ARBA00006401"/>
    </source>
</evidence>
<dbReference type="PROSITE" id="PS51384">
    <property type="entry name" value="FAD_FR"/>
    <property type="match status" value="1"/>
</dbReference>
<evidence type="ECO:0000256" key="15">
    <source>
        <dbReference type="ARBA" id="ARBA00049433"/>
    </source>
</evidence>
<comment type="function">
    <text evidence="16">In the presence of oxygen and NADH, it has NADH oxidase activity, which leads to the generation of superoxide and H(2)O(2). Under anaerobic conditions, it also exhibits nitric oxide reductase and FAD reductase activities. However, all these reactions are much lower than NOD activity.</text>
</comment>
<keyword evidence="8" id="KW-0479">Metal-binding</keyword>
<evidence type="ECO:0000256" key="12">
    <source>
        <dbReference type="ARBA" id="ARBA00023004"/>
    </source>
</evidence>
<dbReference type="OrthoDB" id="436496at2759"/>
<dbReference type="SUPFAM" id="SSF63380">
    <property type="entry name" value="Riboflavin synthase domain-like"/>
    <property type="match status" value="1"/>
</dbReference>
<dbReference type="SUPFAM" id="SSF52343">
    <property type="entry name" value="Ferredoxin reductase-like, C-terminal NADP-linked domain"/>
    <property type="match status" value="1"/>
</dbReference>
<dbReference type="Pfam" id="PF00042">
    <property type="entry name" value="Globin"/>
    <property type="match status" value="1"/>
</dbReference>
<evidence type="ECO:0000256" key="6">
    <source>
        <dbReference type="ARBA" id="ARBA00022617"/>
    </source>
</evidence>
<keyword evidence="11" id="KW-0560">Oxidoreductase</keyword>
<dbReference type="GO" id="GO:0008941">
    <property type="term" value="F:nitric oxide dioxygenase NAD(P)H activity"/>
    <property type="evidence" value="ECO:0007669"/>
    <property type="project" value="UniProtKB-EC"/>
</dbReference>
<keyword evidence="7" id="KW-0285">Flavoprotein</keyword>
<dbReference type="EC" id="1.14.12.17" evidence="4"/>
<dbReference type="CDD" id="cd08922">
    <property type="entry name" value="FHb-globin"/>
    <property type="match status" value="1"/>
</dbReference>
<dbReference type="CDD" id="cd06184">
    <property type="entry name" value="flavohem_like_fad_nad_binding"/>
    <property type="match status" value="1"/>
</dbReference>
<dbReference type="PANTHER" id="PTHR43396">
    <property type="entry name" value="FLAVOHEMOPROTEIN"/>
    <property type="match status" value="1"/>
</dbReference>